<evidence type="ECO:0000313" key="4">
    <source>
        <dbReference type="Proteomes" id="UP000729402"/>
    </source>
</evidence>
<dbReference type="PANTHER" id="PTHR31213">
    <property type="entry name" value="OS08G0374000 PROTEIN-RELATED"/>
    <property type="match status" value="1"/>
</dbReference>
<dbReference type="GO" id="GO:0005634">
    <property type="term" value="C:nucleus"/>
    <property type="evidence" value="ECO:0007669"/>
    <property type="project" value="TreeGrafter"/>
</dbReference>
<reference evidence="3" key="1">
    <citation type="journal article" date="2021" name="bioRxiv">
        <title>Whole Genome Assembly and Annotation of Northern Wild Rice, Zizania palustris L., Supports a Whole Genome Duplication in the Zizania Genus.</title>
        <authorList>
            <person name="Haas M."/>
            <person name="Kono T."/>
            <person name="Macchietto M."/>
            <person name="Millas R."/>
            <person name="McGilp L."/>
            <person name="Shao M."/>
            <person name="Duquette J."/>
            <person name="Hirsch C.N."/>
            <person name="Kimball J."/>
        </authorList>
    </citation>
    <scope>NUCLEOTIDE SEQUENCE</scope>
    <source>
        <tissue evidence="3">Fresh leaf tissue</tissue>
    </source>
</reference>
<dbReference type="GO" id="GO:0005737">
    <property type="term" value="C:cytoplasm"/>
    <property type="evidence" value="ECO:0007669"/>
    <property type="project" value="TreeGrafter"/>
</dbReference>
<feature type="domain" description="Bet v I/Major latex protein" evidence="2">
    <location>
        <begin position="13"/>
        <end position="155"/>
    </location>
</feature>
<evidence type="ECO:0000256" key="1">
    <source>
        <dbReference type="ARBA" id="ARBA00009744"/>
    </source>
</evidence>
<keyword evidence="4" id="KW-1185">Reference proteome</keyword>
<sequence length="161" mass="17087">MAPPVCIADEQAAAVSAERLWKIFLDPHAAPEVFAGFIDAVEVEGGGGLGTISTMKVNPASGGGSYKSQVVVCDKAAWVIKWDMLEAPPAKMGDKLKSHSTEFKLQPTGNGSCLVDVKVEYERLGGGGGLSPDDEKTILEGYVHMFKMSEAYLVAHPAEYA</sequence>
<comment type="caution">
    <text evidence="3">The sequence shown here is derived from an EMBL/GenBank/DDBJ whole genome shotgun (WGS) entry which is preliminary data.</text>
</comment>
<accession>A0A8J5VIS5</accession>
<dbReference type="Pfam" id="PF00407">
    <property type="entry name" value="Bet_v_1"/>
    <property type="match status" value="1"/>
</dbReference>
<dbReference type="PANTHER" id="PTHR31213:SF168">
    <property type="entry name" value="OS12G0555100 PROTEIN"/>
    <property type="match status" value="1"/>
</dbReference>
<dbReference type="AlphaFoldDB" id="A0A8J5VIS5"/>
<dbReference type="GO" id="GO:0038023">
    <property type="term" value="F:signaling receptor activity"/>
    <property type="evidence" value="ECO:0007669"/>
    <property type="project" value="TreeGrafter"/>
</dbReference>
<dbReference type="GO" id="GO:0004864">
    <property type="term" value="F:protein phosphatase inhibitor activity"/>
    <property type="evidence" value="ECO:0007669"/>
    <property type="project" value="TreeGrafter"/>
</dbReference>
<comment type="similarity">
    <text evidence="1">Belongs to the BetVI family.</text>
</comment>
<evidence type="ECO:0000313" key="3">
    <source>
        <dbReference type="EMBL" id="KAG8048933.1"/>
    </source>
</evidence>
<dbReference type="InterPro" id="IPR050279">
    <property type="entry name" value="Plant_def-hormone_signal"/>
</dbReference>
<dbReference type="EMBL" id="JAAALK010000289">
    <property type="protein sequence ID" value="KAG8048933.1"/>
    <property type="molecule type" value="Genomic_DNA"/>
</dbReference>
<name>A0A8J5VIS5_ZIZPA</name>
<proteinExistence type="inferred from homology"/>
<reference evidence="3" key="2">
    <citation type="submission" date="2021-02" db="EMBL/GenBank/DDBJ databases">
        <authorList>
            <person name="Kimball J.A."/>
            <person name="Haas M.W."/>
            <person name="Macchietto M."/>
            <person name="Kono T."/>
            <person name="Duquette J."/>
            <person name="Shao M."/>
        </authorList>
    </citation>
    <scope>NUCLEOTIDE SEQUENCE</scope>
    <source>
        <tissue evidence="3">Fresh leaf tissue</tissue>
    </source>
</reference>
<protein>
    <recommendedName>
        <fullName evidence="2">Bet v I/Major latex protein domain-containing protein</fullName>
    </recommendedName>
</protein>
<organism evidence="3 4">
    <name type="scientific">Zizania palustris</name>
    <name type="common">Northern wild rice</name>
    <dbReference type="NCBI Taxonomy" id="103762"/>
    <lineage>
        <taxon>Eukaryota</taxon>
        <taxon>Viridiplantae</taxon>
        <taxon>Streptophyta</taxon>
        <taxon>Embryophyta</taxon>
        <taxon>Tracheophyta</taxon>
        <taxon>Spermatophyta</taxon>
        <taxon>Magnoliopsida</taxon>
        <taxon>Liliopsida</taxon>
        <taxon>Poales</taxon>
        <taxon>Poaceae</taxon>
        <taxon>BOP clade</taxon>
        <taxon>Oryzoideae</taxon>
        <taxon>Oryzeae</taxon>
        <taxon>Zizaniinae</taxon>
        <taxon>Zizania</taxon>
    </lineage>
</organism>
<dbReference type="GO" id="GO:0009738">
    <property type="term" value="P:abscisic acid-activated signaling pathway"/>
    <property type="evidence" value="ECO:0007669"/>
    <property type="project" value="TreeGrafter"/>
</dbReference>
<dbReference type="GO" id="GO:0010427">
    <property type="term" value="F:abscisic acid binding"/>
    <property type="evidence" value="ECO:0007669"/>
    <property type="project" value="TreeGrafter"/>
</dbReference>
<dbReference type="InterPro" id="IPR000916">
    <property type="entry name" value="Bet_v_I/MLP"/>
</dbReference>
<evidence type="ECO:0000259" key="2">
    <source>
        <dbReference type="Pfam" id="PF00407"/>
    </source>
</evidence>
<gene>
    <name evidence="3" type="ORF">GUJ93_ZPchr0009g2078</name>
</gene>
<dbReference type="FunFam" id="3.30.530.20:FF:000007">
    <property type="entry name" value="Major pollen allergen Bet v 1-A"/>
    <property type="match status" value="1"/>
</dbReference>
<dbReference type="OrthoDB" id="631900at2759"/>
<dbReference type="Proteomes" id="UP000729402">
    <property type="component" value="Unassembled WGS sequence"/>
</dbReference>
<dbReference type="GO" id="GO:0006952">
    <property type="term" value="P:defense response"/>
    <property type="evidence" value="ECO:0007669"/>
    <property type="project" value="InterPro"/>
</dbReference>